<keyword evidence="1" id="KW-0472">Membrane</keyword>
<feature type="transmembrane region" description="Helical" evidence="1">
    <location>
        <begin position="7"/>
        <end position="29"/>
    </location>
</feature>
<sequence length="64" mass="7128">MRNSQSVLEYLLMIGVIIIIVMIVLGYVATYTESEAKIATRTANESFDIISNAIRNATNKSYRG</sequence>
<gene>
    <name evidence="2" type="ORF">P8X34_11615</name>
</gene>
<keyword evidence="1" id="KW-1133">Transmembrane helix</keyword>
<dbReference type="Proteomes" id="UP001571980">
    <property type="component" value="Unassembled WGS sequence"/>
</dbReference>
<dbReference type="EMBL" id="JARRIG010000008">
    <property type="protein sequence ID" value="MFA4805373.1"/>
    <property type="molecule type" value="Genomic_DNA"/>
</dbReference>
<keyword evidence="1" id="KW-0812">Transmembrane</keyword>
<organism evidence="2 3">
    <name type="scientific">Pyrococcus kukulkanii</name>
    <dbReference type="NCBI Taxonomy" id="1609559"/>
    <lineage>
        <taxon>Archaea</taxon>
        <taxon>Methanobacteriati</taxon>
        <taxon>Methanobacteriota</taxon>
        <taxon>Thermococci</taxon>
        <taxon>Thermococcales</taxon>
        <taxon>Thermococcaceae</taxon>
        <taxon>Pyrococcus</taxon>
    </lineage>
</organism>
<evidence type="ECO:0008006" key="4">
    <source>
        <dbReference type="Google" id="ProtNLM"/>
    </source>
</evidence>
<dbReference type="RefSeq" id="WP_372838475.1">
    <property type="nucleotide sequence ID" value="NZ_JARRIC010000001.1"/>
</dbReference>
<evidence type="ECO:0000313" key="3">
    <source>
        <dbReference type="Proteomes" id="UP001571980"/>
    </source>
</evidence>
<evidence type="ECO:0000256" key="1">
    <source>
        <dbReference type="SAM" id="Phobius"/>
    </source>
</evidence>
<evidence type="ECO:0000313" key="2">
    <source>
        <dbReference type="EMBL" id="MFA4805373.1"/>
    </source>
</evidence>
<comment type="caution">
    <text evidence="2">The sequence shown here is derived from an EMBL/GenBank/DDBJ whole genome shotgun (WGS) entry which is preliminary data.</text>
</comment>
<proteinExistence type="predicted"/>
<reference evidence="2 3" key="1">
    <citation type="submission" date="2023-03" db="EMBL/GenBank/DDBJ databases">
        <title>Speciation in Pyrococcus: adaptation to high temperature as a mechanism.</title>
        <authorList>
            <person name="Gu J."/>
        </authorList>
    </citation>
    <scope>NUCLEOTIDE SEQUENCE [LARGE SCALE GENOMIC DNA]</scope>
    <source>
        <strain evidence="2 3">LMOA34</strain>
    </source>
</reference>
<name>A0ABV4T9K5_9EURY</name>
<keyword evidence="3" id="KW-1185">Reference proteome</keyword>
<accession>A0ABV4T9K5</accession>
<protein>
    <recommendedName>
        <fullName evidence="4">Class III signal peptide-containing protein</fullName>
    </recommendedName>
</protein>